<feature type="compositionally biased region" description="Low complexity" evidence="6">
    <location>
        <begin position="525"/>
        <end position="536"/>
    </location>
</feature>
<dbReference type="CDD" id="cd19540">
    <property type="entry name" value="LCL_NRPS-like"/>
    <property type="match status" value="3"/>
</dbReference>
<dbReference type="Pfam" id="PF13193">
    <property type="entry name" value="AMP-binding_C"/>
    <property type="match status" value="3"/>
</dbReference>
<feature type="region of interest" description="Disordered" evidence="6">
    <location>
        <begin position="4825"/>
        <end position="4895"/>
    </location>
</feature>
<dbReference type="PROSITE" id="PS00012">
    <property type="entry name" value="PHOSPHOPANTETHEINE"/>
    <property type="match status" value="4"/>
</dbReference>
<accession>A0ABT4UBR7</accession>
<dbReference type="InterPro" id="IPR010071">
    <property type="entry name" value="AA_adenyl_dom"/>
</dbReference>
<dbReference type="SUPFAM" id="SSF56801">
    <property type="entry name" value="Acetyl-CoA synthetase-like"/>
    <property type="match status" value="4"/>
</dbReference>
<dbReference type="InterPro" id="IPR009081">
    <property type="entry name" value="PP-bd_ACP"/>
</dbReference>
<dbReference type="PANTHER" id="PTHR45527:SF1">
    <property type="entry name" value="FATTY ACID SYNTHASE"/>
    <property type="match status" value="1"/>
</dbReference>
<feature type="compositionally biased region" description="Low complexity" evidence="6">
    <location>
        <begin position="1194"/>
        <end position="1208"/>
    </location>
</feature>
<evidence type="ECO:0000256" key="2">
    <source>
        <dbReference type="ARBA" id="ARBA00022450"/>
    </source>
</evidence>
<dbReference type="InterPro" id="IPR036736">
    <property type="entry name" value="ACP-like_sf"/>
</dbReference>
<evidence type="ECO:0000256" key="6">
    <source>
        <dbReference type="SAM" id="MobiDB-lite"/>
    </source>
</evidence>
<dbReference type="Gene3D" id="3.40.50.12780">
    <property type="entry name" value="N-terminal domain of ligase-like"/>
    <property type="match status" value="4"/>
</dbReference>
<feature type="region of interest" description="Disordered" evidence="6">
    <location>
        <begin position="3566"/>
        <end position="3599"/>
    </location>
</feature>
<evidence type="ECO:0000313" key="9">
    <source>
        <dbReference type="Proteomes" id="UP001527866"/>
    </source>
</evidence>
<reference evidence="8 9" key="1">
    <citation type="submission" date="2023-01" db="EMBL/GenBank/DDBJ databases">
        <title>Draft genome sequence of Nocardiopsis sp. RSe5-2 isolated from halophytes.</title>
        <authorList>
            <person name="Duangmal K."/>
            <person name="Chantavorakit T."/>
        </authorList>
    </citation>
    <scope>NUCLEOTIDE SEQUENCE [LARGE SCALE GENOMIC DNA]</scope>
    <source>
        <strain evidence="8 9">RSe5-2</strain>
    </source>
</reference>
<dbReference type="CDD" id="cd17646">
    <property type="entry name" value="A_NRPS_AB3403-like"/>
    <property type="match status" value="2"/>
</dbReference>
<dbReference type="InterPro" id="IPR020806">
    <property type="entry name" value="PKS_PP-bd"/>
</dbReference>
<dbReference type="SUPFAM" id="SSF47336">
    <property type="entry name" value="ACP-like"/>
    <property type="match status" value="4"/>
</dbReference>
<dbReference type="InterPro" id="IPR042099">
    <property type="entry name" value="ANL_N_sf"/>
</dbReference>
<keyword evidence="3" id="KW-0597">Phosphoprotein</keyword>
<feature type="compositionally biased region" description="Basic and acidic residues" evidence="6">
    <location>
        <begin position="2063"/>
        <end position="2075"/>
    </location>
</feature>
<feature type="domain" description="Carrier" evidence="7">
    <location>
        <begin position="3593"/>
        <end position="3668"/>
    </location>
</feature>
<keyword evidence="5" id="KW-0045">Antibiotic biosynthesis</keyword>
<dbReference type="NCBIfam" id="TIGR01733">
    <property type="entry name" value="AA-adenyl-dom"/>
    <property type="match status" value="4"/>
</dbReference>
<dbReference type="InterPro" id="IPR010060">
    <property type="entry name" value="NRPS_synth"/>
</dbReference>
<dbReference type="Gene3D" id="3.40.50.980">
    <property type="match status" value="4"/>
</dbReference>
<protein>
    <submittedName>
        <fullName evidence="8">Amino acid adenylation domain-containing protein</fullName>
    </submittedName>
</protein>
<feature type="region of interest" description="Disordered" evidence="6">
    <location>
        <begin position="2470"/>
        <end position="2491"/>
    </location>
</feature>
<feature type="region of interest" description="Disordered" evidence="6">
    <location>
        <begin position="1192"/>
        <end position="1211"/>
    </location>
</feature>
<feature type="region of interest" description="Disordered" evidence="6">
    <location>
        <begin position="3897"/>
        <end position="3916"/>
    </location>
</feature>
<feature type="region of interest" description="Disordered" evidence="6">
    <location>
        <begin position="4265"/>
        <end position="4295"/>
    </location>
</feature>
<evidence type="ECO:0000256" key="1">
    <source>
        <dbReference type="ARBA" id="ARBA00001957"/>
    </source>
</evidence>
<evidence type="ECO:0000313" key="8">
    <source>
        <dbReference type="EMBL" id="MDA2814421.1"/>
    </source>
</evidence>
<keyword evidence="9" id="KW-1185">Reference proteome</keyword>
<sequence length="5314" mass="552568">MTVDRDRRIDLTGAQSGVWYAQQVDPGNPVYNVGQYVDLSGDLDVGRFREAVAAVAAEADALRTRIVDEGGVPRQEVHAPGGGEGRVAHVDLRGRPDPEAAALEAMLADMDTPADLFGEGLYRFALYRVGDGRHLWYQRFHHILVDAYSVAAITRRTAAHYTALGGGTDAGRGFRPLREVVAEEEAYDASGRREDDRAYWARALEGRPEPAPLTEAAPAAPRRAVRARSGIGAGDRARLEEAAAAAGAGWAEVLTALFACYVHRRTGARDVVLGMPVMNRLGSAALRTPSMVVNVLPLRVAVAPGDTVGAVIGRTKEALEGLRAHQRYRAEDVRRDLNLVGRAAGLYGPVVNIKAFDYALPFEGLEASVRTLSEGPVDDVSLSVRTAGDGGLGFELNANPARYTEEQARGRLVEFTRLVAGALSARGRAGAASEPVPRGGAATGIGAVAERGAAGADGPVPSAGRGEAGGGSGGPAGAGADVASEPVPRGGAAAGTGAAAEPGAAGADGPVPSAGRGEASGGSGAPAPAGAGEAAGRTAAELRVGALDLVAPDAVGRLTGVPDPRPVPAGTVADQVAAAVADHPERVAVEAGDGTLTYGGLWRRSGEIAEALRARGAGAGSVVAVVLPRSTNLVAALLGAVRAGATYLPIDPEFPADRIAYMLSDSGAHLAVTAPGADGAVPEDIERLVIGGTEEELTGAPAQVVGGKDGPGRNQGRPGAPYATAEAEGAVAGLAGSRVAMSREASADAVPDARGVHAGAADTDDERGAGAGDAPGVRGSGVGPCGSDASGNAPVALDGPVGGRTTTTATADEAMDRGRTNMGAVPSAGAVDGLNGSVGTGSLNGATTAPDSAAYILYTSGSTGRPKGVVIPHGALNNFLADMGDRFPLTGDDRWLAVTTVGFDISALELYLPLISGATVVLADKDTVRDPADLADLAEESRATIAQATPTLWRALADERPSVLDGLRILVGGEALPPDLAVRLASRAREATNLYGPTETTIWSTASPVRADGPVDIGTPIASTGALVLDSALRPVPDGVAGDLYLTGAGLALGYNGRPDLTAERFTACPFGAPGTRMYRTGDVVRRRPDGVLDYLGRGDHQVKVRGFRIELGEAEAALAAAPGVAQGVVTAREDAPGRAYLAAYVVPGDDGADPAAVRAAMAERLPEYMVPSVFTVLDALPLTENGKIDRKALPAPDAAPAAGAEAPRTPREEQVCQAFAQVLGVASVGVHDDFFALGGHSLLATRAANLVRAQSGPAVRVRDVFDAPTAARLAALLDERAGEDPRPALVARTGPDEDAPLSYAQERIWFHEQMHGPGAAYNVPLAFRLHGAVDPDALAAALRDTVERHEVLRTVYADDGDGPRPHVLPMDRVPELLRTRDAADGASAGADEHLARLFHTPFDVRTDAPVRAELLRTGPDGAVLGLCFHHIATDEWSEGPFIRDLDAAYTARRDGRAPEWAAPAVRYTDFARWQRELLGDEADPGSAMAQGLEHWRRALHGLPSELPLPADRPRPAVADGAGDTVGFDLDGDTAAALRRSAAEHGVTAFMLLQGAVTALLHRMGAGDDIAVGTPVTDRTDEALHDAVGMYLNMLTLRTDLSGAPTGRELLARVREADIAAFAHSGVPFEAVVRECDPARSAARHPLFQVMITYQRESDRTRLLGADARVHPVDAATSKLDLEFTFAEVPGREGLAATLRYATARFDRATAESLVERFRQVLIHLLAAPDVPVDEFEVVSDAERRRLLGGAEAQARPVGAAGLAARVAASAAAHPERTAVRAEDGTLTYGELWERSGAVAERLRAHGAGPGSVVAVALPRGADLVPAVVGALRTGAAYLPIDPEFPPDRIAAMLEDSGVRLAVTSPGTGALLPDTVQRVPAGAVPGGTAFSGGAEVRADVDARDRTAENPSDGDLSDGGATTAADTARGGTAQGGAPAGDTSVQAAHTDRDQTNEALVAEGDGRALAAECASADSAYGVARPGVPGEQVDGALAGSWAPGTGLTDHLGAVPAEDTAGPVDRGDAAPGAVECAPADSNDSNGDDNVPLTGTAGSEAARTGSPGEPERRSSEGDADPRALGAEQAEHLDAGRAVDTAAPAAPVGGSAEPSTPAPAPIIVLDDDVLDPDPASPAYVLYTSGSTGRPKGVVVPHGALLNFLEDMGDRFPLTGDDRWLAVTTVGFDISALELYLPLLSGATVVLADKDTVRDPAALADLAEESRATIAQATPTLWRALADERPSVLDGLRVLVGGEALPPDLADTLASRAREATNLYGPTETTIWSTTAPVRAGEQVVIGAPIANTGVYILGPDLRPVPTGVPGDLYISGAGLALGYDGRPGLTAERFTACPFGAPGTRMYRTGDVARWRNDGTLDYLGRVDHQVKVRGFRIELGEAEAELTRLPGVAQGVVTAREDAPGQAYLAAYTVPEAGTPLQPSTMRAAMAERLPDYMVPSVFTVLDALPLTENGKIDRKALPAPDAAGSSGTGGAAHRGPRTGLERDLCAIAADVLGLPSVGVHDDFFALGGHSLSAARAANRVRAALGADITVRDVFDAPTPALLAARIGERGGAGLRTRPALTAHTGPAPVEAPASAEQVRLWLLDGMAPASDAYNVPWALRIEGALDADAVNAALRDVLVRHAVLRTRLVPAPGGAEPVQRVLAPEDLPERVLRVDTAHAGEVPARADRAAREPFDLAADLPARFTLFRSGADEHLLLAVFHHAAVDEWSQEPFLRDLDTAYRARAAGTAPEWAPLPVQYTDYALWQRDLLGAQDDPDSRAAHQREFWRRALDGLPEETALPADRPRPASPSAAGGVVRFAVPAELRRAADALAAASGATRFMVLRSALAVLLHRMGAGDDIPLGTPVTGRSDEALHDAVGMFLNTLVLRTDLSGDPGFSALLERVRAADLAAHGNADLPFEDVVDAVDPVRAPGRNPLFQVMVSQQTRPDGAEGLFGLRTRLDDQVIDSAKFDLEFAFIERPGRDGLDAVVRYASALFDRATVEDLAERFTRLLGALVADPRRPVSAADVLLPRERRALDSARSAMARPVRNRTLAGLVSEGAVDPSATAVVAPDGTEVSRGAFDARVNRLARELVECGAGPESVVAVALPRSVDLVVALHAVVRAGAAYLPLDPELPAERLAAMLDDARPVAVVTDAVTRGVLPGPELLSRGLPEVLELDDARLQGRLEVRSGAPLADGDRRGRLDSRHPAYVIFTSGSTGRPKGVAVPHGAIVNRLEWMQGAYALGSGDRVLQKTPASFDVSVWEFFWPLAAGVPLVVAEPGGHRDPAYLAELIRSQGVTVCHFVPSMLRIFLDAWGTAGGSGDGRTELPLRTVFASGEALAADVAGRFRSVLPGVELHNLYGPTEAAVDVTAFDSAWTPEGAGSVPIGYPVWNTRVHVLDASLAPVPDGVAGELYLAGEQLARGYAGRPDLSAERFVACPFGDSGERMYRTGDLVRRRGGAIEFLGRTDFQVKIRGQRIELGDVEAALRSLPGVADAVATVGSGPGGEARVVGYVVPAVQRAGGASGEAGTPPAELDLDGLRTRLTTLLPAAMVPEVLVLLPEPPLTPSGKLDRKALPEPPAATSTAAGRTGGRPPAEGAERTVAEAFADAVGVPVAHADDDFFALGGNSLAAARAANLLRGRLGADARVTDVFEAPTPAALAARLGTATGARPPLRPGAADASGGPVPLTGGQRGMWAAARVAGSEAAYNVPWVLRGRGDLDTRALGRAVRDVAALHEVLRTVFPASDGGSGGEPVQRVLAPEEAPDPVEVVDARAMGDEAAEDLLAQAARRPFDLEREPAFRVTVLRTGDRAYTLLFLFHHIVVDEWSQEPFLWDLQAAYRARTRGEDPGWGPLPLRYADYAVWQRELLGSEDDPDSRAARQREFWRRALDGLPEEIALPADRPRPRRRGSEGGTARAALPAELMRAAEEVGRGHGATRFMVLQAAVAVLLHRMGAGDDVPLGAPATGRSDEALHDAVGMFLNTLVLRADLSGRPSFGEVLDRVRAADLAAFDNADLPFDRVVDAVGPARVPGRNPLFQVMVSHQTRPERVRRVLGLETAVDDGALHSARFDLEFEFVETPGDEGCTASVRYAADLFDRETAEGLAERLVRLLAEAVAAPERPVSAFDVLTPGEREELEGAGSRTSHPVRNRTLAGLVSEGAVDPSATAVVAPDGTGVSRAEFDVRVNRLARELVARGAGPESVVAVALPRSVDLVVALHAVVRAGAAYLPLDPELPAERLAAMLDDAGPVCTIADAETASLVPEAAGGGRVAPDAGERSGRSADPLTDTDRRAPLDPRHPAYVIFTSGSTGRPKGVAVPHGAIVNRLEWMQGAYPLAYGDRVLQKTPASFDVSVWEFFWPLAAGVPLVVAEPGGHRDPAYLAELIRSQGVTVCHFVPSMLTAFLEDPAVADATRPMGLRRVFASGEALGADTAGRFRSVLPGVELHNLYGPTEAAVDVTAFDATAPDTTAPGSAGGGSVPIGHPVWNTGVYVLDASLAPVPDGVAGELYLAGDQLARGYAGRPDLSAERFVACPFGAPGARMYRTGDLVRRGPGGIEYLGRTDFQVKIRGLRIELGEIEAALARLPGVAAAAAAVHEGASGAPRIAGYAVPRPGTAPDAEELRAGLRSALPEYMVPSQVMVMDELPLSPNGKLDRKALPVPERPAAGGGAGRAPADAAEAALCGLFAEVLGLESVGADDGFFTLGGDSIQAIALVGRARGRGITLTPADVVTEQTPAGLAAVAGRTAPEDGVGTGGADDTGEVPFTPVMHWMLEQGGPFDRFSQAMVLHTPAAADAARIERTLQAVIDAHPMLRARAVAGGPVETGGAHGAGAGERNGRTVAAVQGPRRPADGAKTSEEAETVDRADPDRPRSAETDGRPVGGAATGDLPRLVVAPPGDVRAADLLRHRDASGLEGDDLAAVAAEEARGAQTRLSPGDGAMVRACWLDRGDLPGRLVLVVHHLAVDGVSWGVLRSDLAAAWADAGEKVPALPAPPATFETWARRMAAGAESPERHAEFAEWQRITAPVDIPEPVPDPKRDTAATLRRTTVRLGAADTGEILGGLPALYNAGPDDALLTALALAFARWRADRAGAEARPPLLIDMERHGRDHEDAGGLDTSGTVGWFTAVHPVRLEPGADPDRVRTGGPEAGEALKAVKEQLRSVPGSGAGYGLLRYLSAAGAGLAERARPQVLFNNLGRVAPAPEAQAWGPAPETGALPPGADPDAPVRYAFEVIASTREGDGGAELTATFAWPEHLFTEEEVRAMAEEWTAQLAGLAAHARTPDAGGATPSDMAFEGLAQSEIDEFEAEWEL</sequence>
<dbReference type="InterPro" id="IPR000873">
    <property type="entry name" value="AMP-dep_synth/lig_dom"/>
</dbReference>
<comment type="cofactor">
    <cofactor evidence="1">
        <name>pantetheine 4'-phosphate</name>
        <dbReference type="ChEBI" id="CHEBI:47942"/>
    </cofactor>
</comment>
<feature type="region of interest" description="Disordered" evidence="6">
    <location>
        <begin position="452"/>
        <end position="536"/>
    </location>
</feature>
<dbReference type="RefSeq" id="WP_270689822.1">
    <property type="nucleotide sequence ID" value="NZ_JAQFWQ010000120.1"/>
</dbReference>
<dbReference type="PROSITE" id="PS00455">
    <property type="entry name" value="AMP_BINDING"/>
    <property type="match status" value="4"/>
</dbReference>
<dbReference type="Gene3D" id="3.30.300.30">
    <property type="match status" value="4"/>
</dbReference>
<dbReference type="PANTHER" id="PTHR45527">
    <property type="entry name" value="NONRIBOSOMAL PEPTIDE SYNTHETASE"/>
    <property type="match status" value="1"/>
</dbReference>
<dbReference type="Pfam" id="PF00501">
    <property type="entry name" value="AMP-binding"/>
    <property type="match status" value="6"/>
</dbReference>
<feature type="region of interest" description="Disordered" evidence="6">
    <location>
        <begin position="696"/>
        <end position="723"/>
    </location>
</feature>
<feature type="compositionally biased region" description="Gly residues" evidence="6">
    <location>
        <begin position="769"/>
        <end position="784"/>
    </location>
</feature>
<feature type="region of interest" description="Disordered" evidence="6">
    <location>
        <begin position="743"/>
        <end position="814"/>
    </location>
</feature>
<organism evidence="8 9">
    <name type="scientific">Nocardiopsis endophytica</name>
    <dbReference type="NCBI Taxonomy" id="3018445"/>
    <lineage>
        <taxon>Bacteria</taxon>
        <taxon>Bacillati</taxon>
        <taxon>Actinomycetota</taxon>
        <taxon>Actinomycetes</taxon>
        <taxon>Streptosporangiales</taxon>
        <taxon>Nocardiopsidaceae</taxon>
        <taxon>Nocardiopsis</taxon>
    </lineage>
</organism>
<feature type="compositionally biased region" description="Low complexity" evidence="6">
    <location>
        <begin position="1917"/>
        <end position="1930"/>
    </location>
</feature>
<dbReference type="Gene3D" id="3.30.559.10">
    <property type="entry name" value="Chloramphenicol acetyltransferase-like domain"/>
    <property type="match status" value="5"/>
</dbReference>
<dbReference type="Pfam" id="PF00550">
    <property type="entry name" value="PP-binding"/>
    <property type="match status" value="4"/>
</dbReference>
<comment type="caution">
    <text evidence="8">The sequence shown here is derived from an EMBL/GenBank/DDBJ whole genome shotgun (WGS) entry which is preliminary data.</text>
</comment>
<dbReference type="InterPro" id="IPR023213">
    <property type="entry name" value="CAT-like_dom_sf"/>
</dbReference>
<keyword evidence="2" id="KW-0596">Phosphopantetheine</keyword>
<feature type="compositionally biased region" description="Low complexity" evidence="6">
    <location>
        <begin position="488"/>
        <end position="517"/>
    </location>
</feature>
<feature type="domain" description="Carrier" evidence="7">
    <location>
        <begin position="2490"/>
        <end position="2565"/>
    </location>
</feature>
<dbReference type="InterPro" id="IPR020845">
    <property type="entry name" value="AMP-binding_CS"/>
</dbReference>
<dbReference type="SUPFAM" id="SSF52777">
    <property type="entry name" value="CoA-dependent acyltransferases"/>
    <property type="match status" value="11"/>
</dbReference>
<feature type="domain" description="Carrier" evidence="7">
    <location>
        <begin position="1207"/>
        <end position="1282"/>
    </location>
</feature>
<dbReference type="InterPro" id="IPR006162">
    <property type="entry name" value="Ppantetheine_attach_site"/>
</dbReference>
<evidence type="ECO:0000256" key="4">
    <source>
        <dbReference type="ARBA" id="ARBA00022737"/>
    </source>
</evidence>
<gene>
    <name evidence="8" type="ORF">O4J56_27490</name>
</gene>
<dbReference type="InterPro" id="IPR045851">
    <property type="entry name" value="AMP-bd_C_sf"/>
</dbReference>
<evidence type="ECO:0000259" key="7">
    <source>
        <dbReference type="PROSITE" id="PS50075"/>
    </source>
</evidence>
<name>A0ABT4UBR7_9ACTN</name>
<dbReference type="NCBIfam" id="TIGR01720">
    <property type="entry name" value="NRPS-para261"/>
    <property type="match status" value="1"/>
</dbReference>
<dbReference type="Gene3D" id="1.10.1200.10">
    <property type="entry name" value="ACP-like"/>
    <property type="match status" value="4"/>
</dbReference>
<feature type="domain" description="Carrier" evidence="7">
    <location>
        <begin position="4674"/>
        <end position="4748"/>
    </location>
</feature>
<dbReference type="Pfam" id="PF00668">
    <property type="entry name" value="Condensation"/>
    <property type="match status" value="5"/>
</dbReference>
<evidence type="ECO:0000256" key="5">
    <source>
        <dbReference type="ARBA" id="ARBA00023194"/>
    </source>
</evidence>
<feature type="region of interest" description="Disordered" evidence="6">
    <location>
        <begin position="1905"/>
        <end position="1948"/>
    </location>
</feature>
<dbReference type="Gene3D" id="3.30.559.30">
    <property type="entry name" value="Nonribosomal peptide synthetase, condensation domain"/>
    <property type="match status" value="5"/>
</dbReference>
<dbReference type="InterPro" id="IPR001242">
    <property type="entry name" value="Condensation_dom"/>
</dbReference>
<dbReference type="NCBIfam" id="NF003417">
    <property type="entry name" value="PRK04813.1"/>
    <property type="match status" value="6"/>
</dbReference>
<evidence type="ECO:0000256" key="3">
    <source>
        <dbReference type="ARBA" id="ARBA00022553"/>
    </source>
</evidence>
<feature type="compositionally biased region" description="Basic and acidic residues" evidence="6">
    <location>
        <begin position="4850"/>
        <end position="4879"/>
    </location>
</feature>
<dbReference type="Proteomes" id="UP001527866">
    <property type="component" value="Unassembled WGS sequence"/>
</dbReference>
<dbReference type="CDD" id="cd05930">
    <property type="entry name" value="A_NRPS"/>
    <property type="match status" value="1"/>
</dbReference>
<dbReference type="EMBL" id="JAQFWQ010000120">
    <property type="protein sequence ID" value="MDA2814421.1"/>
    <property type="molecule type" value="Genomic_DNA"/>
</dbReference>
<dbReference type="PROSITE" id="PS50075">
    <property type="entry name" value="CARRIER"/>
    <property type="match status" value="4"/>
</dbReference>
<dbReference type="Gene3D" id="2.30.38.10">
    <property type="entry name" value="Luciferase, Domain 3"/>
    <property type="match status" value="2"/>
</dbReference>
<feature type="compositionally biased region" description="Gly residues" evidence="6">
    <location>
        <begin position="4825"/>
        <end position="4836"/>
    </location>
</feature>
<feature type="compositionally biased region" description="Gly residues" evidence="6">
    <location>
        <begin position="466"/>
        <end position="477"/>
    </location>
</feature>
<keyword evidence="4" id="KW-0677">Repeat</keyword>
<dbReference type="SMART" id="SM00823">
    <property type="entry name" value="PKS_PP"/>
    <property type="match status" value="4"/>
</dbReference>
<feature type="region of interest" description="Disordered" evidence="6">
    <location>
        <begin position="2004"/>
        <end position="2075"/>
    </location>
</feature>
<proteinExistence type="predicted"/>
<feature type="compositionally biased region" description="Low complexity" evidence="6">
    <location>
        <begin position="3580"/>
        <end position="3593"/>
    </location>
</feature>
<dbReference type="InterPro" id="IPR025110">
    <property type="entry name" value="AMP-bd_C"/>
</dbReference>